<dbReference type="AlphaFoldDB" id="A0A099NR81"/>
<comment type="caution">
    <text evidence="1">The sequence shown here is derived from an EMBL/GenBank/DDBJ whole genome shotgun (WGS) entry which is preliminary data.</text>
</comment>
<dbReference type="PANTHER" id="PTHR46529">
    <property type="entry name" value="TRNA WYBUTOSINE-SYNTHESIZING PROTEIN 4"/>
    <property type="match status" value="1"/>
</dbReference>
<dbReference type="SUPFAM" id="SSF53335">
    <property type="entry name" value="S-adenosyl-L-methionine-dependent methyltransferases"/>
    <property type="match status" value="1"/>
</dbReference>
<dbReference type="Gene3D" id="3.40.50.150">
    <property type="entry name" value="Vaccinia Virus protein VP39"/>
    <property type="match status" value="1"/>
</dbReference>
<gene>
    <name evidence="1" type="ORF">JL09_g6426</name>
</gene>
<dbReference type="eggNOG" id="KOG2918">
    <property type="taxonomic scope" value="Eukaryota"/>
</dbReference>
<sequence>MTPTTANPIIETSSMFNNSHFLILEQLMPSGEHHPFAKRMINHFKKMEAPLQCVHTYPTIEDQISRFKSLGYNEVNARDLLGCWELVPPELRIRVEQVEAFDEWEEFIFFGQHYINLHATNQRGVEVYPSQYKPLYQNLSVTNS</sequence>
<dbReference type="GO" id="GO:0008175">
    <property type="term" value="F:tRNA methyltransferase activity"/>
    <property type="evidence" value="ECO:0007669"/>
    <property type="project" value="TreeGrafter"/>
</dbReference>
<accession>A0A099NR81</accession>
<name>A0A099NR81_PICKU</name>
<evidence type="ECO:0000313" key="1">
    <source>
        <dbReference type="EMBL" id="KGK34427.1"/>
    </source>
</evidence>
<dbReference type="EMBL" id="JQFK01001655">
    <property type="protein sequence ID" value="KGK34427.1"/>
    <property type="molecule type" value="Genomic_DNA"/>
</dbReference>
<reference evidence="2" key="1">
    <citation type="journal article" date="2014" name="Microb. Cell Fact.">
        <title>Exploiting Issatchenkia orientalis SD108 for succinic acid production.</title>
        <authorList>
            <person name="Xiao H."/>
            <person name="Shao Z."/>
            <person name="Jiang Y."/>
            <person name="Dole S."/>
            <person name="Zhao H."/>
        </authorList>
    </citation>
    <scope>NUCLEOTIDE SEQUENCE [LARGE SCALE GENOMIC DNA]</scope>
    <source>
        <strain evidence="2">SD108</strain>
    </source>
</reference>
<dbReference type="HOGENOM" id="CLU_1801056_0_0_1"/>
<protein>
    <submittedName>
        <fullName evidence="1">Uncharacterized protein</fullName>
    </submittedName>
</protein>
<evidence type="ECO:0000313" key="2">
    <source>
        <dbReference type="Proteomes" id="UP000029867"/>
    </source>
</evidence>
<dbReference type="GO" id="GO:0030488">
    <property type="term" value="P:tRNA methylation"/>
    <property type="evidence" value="ECO:0007669"/>
    <property type="project" value="TreeGrafter"/>
</dbReference>
<dbReference type="Proteomes" id="UP000029867">
    <property type="component" value="Unassembled WGS sequence"/>
</dbReference>
<dbReference type="PANTHER" id="PTHR46529:SF1">
    <property type="entry name" value="TRNA WYBUTOSINE-SYNTHESIZING PROTEIN 4"/>
    <property type="match status" value="1"/>
</dbReference>
<feature type="non-terminal residue" evidence="1">
    <location>
        <position position="144"/>
    </location>
</feature>
<dbReference type="InterPro" id="IPR029063">
    <property type="entry name" value="SAM-dependent_MTases_sf"/>
</dbReference>
<dbReference type="GO" id="GO:0031591">
    <property type="term" value="P:wybutosine biosynthetic process"/>
    <property type="evidence" value="ECO:0007669"/>
    <property type="project" value="TreeGrafter"/>
</dbReference>
<proteinExistence type="predicted"/>
<dbReference type="VEuPathDB" id="FungiDB:C5L36_0A04790"/>
<organism evidence="1 2">
    <name type="scientific">Pichia kudriavzevii</name>
    <name type="common">Yeast</name>
    <name type="synonym">Issatchenkia orientalis</name>
    <dbReference type="NCBI Taxonomy" id="4909"/>
    <lineage>
        <taxon>Eukaryota</taxon>
        <taxon>Fungi</taxon>
        <taxon>Dikarya</taxon>
        <taxon>Ascomycota</taxon>
        <taxon>Saccharomycotina</taxon>
        <taxon>Pichiomycetes</taxon>
        <taxon>Pichiales</taxon>
        <taxon>Pichiaceae</taxon>
        <taxon>Pichia</taxon>
    </lineage>
</organism>